<feature type="region of interest" description="Disordered" evidence="1">
    <location>
        <begin position="1"/>
        <end position="20"/>
    </location>
</feature>
<protein>
    <submittedName>
        <fullName evidence="2">Uncharacterized protein</fullName>
    </submittedName>
</protein>
<reference evidence="2" key="1">
    <citation type="submission" date="2021-05" db="EMBL/GenBank/DDBJ databases">
        <authorList>
            <person name="Alioto T."/>
            <person name="Alioto T."/>
            <person name="Gomez Garrido J."/>
        </authorList>
    </citation>
    <scope>NUCLEOTIDE SEQUENCE</scope>
</reference>
<accession>A0A8D8WEE6</accession>
<organism evidence="2">
    <name type="scientific">Cacopsylla melanoneura</name>
    <dbReference type="NCBI Taxonomy" id="428564"/>
    <lineage>
        <taxon>Eukaryota</taxon>
        <taxon>Metazoa</taxon>
        <taxon>Ecdysozoa</taxon>
        <taxon>Arthropoda</taxon>
        <taxon>Hexapoda</taxon>
        <taxon>Insecta</taxon>
        <taxon>Pterygota</taxon>
        <taxon>Neoptera</taxon>
        <taxon>Paraneoptera</taxon>
        <taxon>Hemiptera</taxon>
        <taxon>Sternorrhyncha</taxon>
        <taxon>Psylloidea</taxon>
        <taxon>Psyllidae</taxon>
        <taxon>Psyllinae</taxon>
        <taxon>Cacopsylla</taxon>
    </lineage>
</organism>
<evidence type="ECO:0000313" key="2">
    <source>
        <dbReference type="EMBL" id="CAG6655070.1"/>
    </source>
</evidence>
<sequence>MPQHPCNAIIQKPHPPRSIRHTARRNSTLARGTRNVFDLDEVEYKAGIKTIHCNAIDDAVANFAPNHELNTPPPEVAKEERQLPRKTRSTLAQLRSGWCKILNSYQHRIDNRIANICPECGLGPHDVAHLFTCSRAPTNLTLTDLWKHPREAALFLKLPTDEDEEMDA</sequence>
<proteinExistence type="predicted"/>
<name>A0A8D8WEE6_9HEMI</name>
<dbReference type="EMBL" id="HBUF01180006">
    <property type="protein sequence ID" value="CAG6655070.1"/>
    <property type="molecule type" value="Transcribed_RNA"/>
</dbReference>
<evidence type="ECO:0000256" key="1">
    <source>
        <dbReference type="SAM" id="MobiDB-lite"/>
    </source>
</evidence>
<dbReference type="AlphaFoldDB" id="A0A8D8WEE6"/>